<name>A0A835IV51_9MAGN</name>
<evidence type="ECO:0000256" key="1">
    <source>
        <dbReference type="ARBA" id="ARBA00009995"/>
    </source>
</evidence>
<gene>
    <name evidence="2" type="ORF">IFM89_008094</name>
</gene>
<accession>A0A835IV51</accession>
<dbReference type="PANTHER" id="PTHR11926">
    <property type="entry name" value="GLUCOSYL/GLUCURONOSYL TRANSFERASES"/>
    <property type="match status" value="1"/>
</dbReference>
<comment type="similarity">
    <text evidence="1">Belongs to the UDP-glycosyltransferase family.</text>
</comment>
<evidence type="ECO:0000313" key="3">
    <source>
        <dbReference type="Proteomes" id="UP000631114"/>
    </source>
</evidence>
<dbReference type="EMBL" id="JADFTS010000001">
    <property type="protein sequence ID" value="KAF9624156.1"/>
    <property type="molecule type" value="Genomic_DNA"/>
</dbReference>
<reference evidence="2 3" key="1">
    <citation type="submission" date="2020-10" db="EMBL/GenBank/DDBJ databases">
        <title>The Coptis chinensis genome and diversification of protoberbering-type alkaloids.</title>
        <authorList>
            <person name="Wang B."/>
            <person name="Shu S."/>
            <person name="Song C."/>
            <person name="Liu Y."/>
        </authorList>
    </citation>
    <scope>NUCLEOTIDE SEQUENCE [LARGE SCALE GENOMIC DNA]</scope>
    <source>
        <strain evidence="2">HL-2020</strain>
        <tissue evidence="2">Leaf</tissue>
    </source>
</reference>
<sequence length="207" mass="22904">MELSHCLVKCDFQNTFVNTEFNHKRIAGALKKGDMESQIHMVSVQDGLSADKDRNDLGKINGGLMCVLPNEVRDVIKKINGSENEDKITCIISDMGWVLEVGERMGINKIALWTSGAGVLALTQKITFNGIVKSNEMVKAANWHVCNSTFELELAAFELLPDILPIDPLLAGSRFGQSLGHFWPEDSTCLNQQNSLPDQLFMLPLEA</sequence>
<dbReference type="SUPFAM" id="SSF53756">
    <property type="entry name" value="UDP-Glycosyltransferase/glycogen phosphorylase"/>
    <property type="match status" value="1"/>
</dbReference>
<dbReference type="GO" id="GO:0080044">
    <property type="term" value="F:quercetin 7-O-glucosyltransferase activity"/>
    <property type="evidence" value="ECO:0007669"/>
    <property type="project" value="TreeGrafter"/>
</dbReference>
<dbReference type="PANTHER" id="PTHR11926:SF1412">
    <property type="entry name" value="UDP-GLYCOSYLTRANSFERASE 83A1-LIKE"/>
    <property type="match status" value="1"/>
</dbReference>
<comment type="caution">
    <text evidence="2">The sequence shown here is derived from an EMBL/GenBank/DDBJ whole genome shotgun (WGS) entry which is preliminary data.</text>
</comment>
<dbReference type="OrthoDB" id="5835829at2759"/>
<organism evidence="2 3">
    <name type="scientific">Coptis chinensis</name>
    <dbReference type="NCBI Taxonomy" id="261450"/>
    <lineage>
        <taxon>Eukaryota</taxon>
        <taxon>Viridiplantae</taxon>
        <taxon>Streptophyta</taxon>
        <taxon>Embryophyta</taxon>
        <taxon>Tracheophyta</taxon>
        <taxon>Spermatophyta</taxon>
        <taxon>Magnoliopsida</taxon>
        <taxon>Ranunculales</taxon>
        <taxon>Ranunculaceae</taxon>
        <taxon>Coptidoideae</taxon>
        <taxon>Coptis</taxon>
    </lineage>
</organism>
<dbReference type="AlphaFoldDB" id="A0A835IV51"/>
<dbReference type="Proteomes" id="UP000631114">
    <property type="component" value="Unassembled WGS sequence"/>
</dbReference>
<evidence type="ECO:0000313" key="2">
    <source>
        <dbReference type="EMBL" id="KAF9624156.1"/>
    </source>
</evidence>
<keyword evidence="3" id="KW-1185">Reference proteome</keyword>
<protein>
    <submittedName>
        <fullName evidence="2">Uncharacterized protein</fullName>
    </submittedName>
</protein>
<dbReference type="GO" id="GO:0080043">
    <property type="term" value="F:quercetin 3-O-glucosyltransferase activity"/>
    <property type="evidence" value="ECO:0007669"/>
    <property type="project" value="TreeGrafter"/>
</dbReference>
<dbReference type="Gene3D" id="3.40.50.2000">
    <property type="entry name" value="Glycogen Phosphorylase B"/>
    <property type="match status" value="1"/>
</dbReference>
<proteinExistence type="inferred from homology"/>